<name>A0ABU3CXS8_9FLAO</name>
<organism evidence="1 2">
    <name type="scientific">Autumnicola edwardsiae</name>
    <dbReference type="NCBI Taxonomy" id="3075594"/>
    <lineage>
        <taxon>Bacteria</taxon>
        <taxon>Pseudomonadati</taxon>
        <taxon>Bacteroidota</taxon>
        <taxon>Flavobacteriia</taxon>
        <taxon>Flavobacteriales</taxon>
        <taxon>Flavobacteriaceae</taxon>
        <taxon>Autumnicola</taxon>
    </lineage>
</organism>
<accession>A0ABU3CXS8</accession>
<gene>
    <name evidence="1" type="ORF">RM529_12855</name>
</gene>
<comment type="caution">
    <text evidence="1">The sequence shown here is derived from an EMBL/GenBank/DDBJ whole genome shotgun (WGS) entry which is preliminary data.</text>
</comment>
<dbReference type="InterPro" id="IPR032342">
    <property type="entry name" value="DUF4861"/>
</dbReference>
<sequence>MKILTGFRYLGLVFSFLLFTNCKKADSSEKVLTFEVKNELNFFRNEIVAINIEDLQGMLEDVPKENIRVVKESDGEVIRNQWIDNDQDGELDEMLFLANIDANSTLKYLIVNESTLNVPENNAIAFSRFVPERLDDYAWENDKVAFRTYGPSGQREAMEGVPGSTMSSGIDIWLKRTEKPVINKWYEHNLKSPGYYHEDHGEGYDPYHVGQSRGTGGIGVWENDSLLVSQNFTNHRTIAKGPLRTVFELDYGPWSKYEISETKRISLDLGSNFSKFQISFKTDKEVPNYAVGITLHQNAGETKIGGDGQWVRHWEKIDDAYVGQGIVINPENLDSAFVKISDAPDQSHLLVLASAADTLEYYAGFAWEKSGNISSAEEWDRQLQRQVEINRNPLVVTLGEVELVSNSNSNSNSNVE</sequence>
<dbReference type="Pfam" id="PF16153">
    <property type="entry name" value="DUF4861"/>
    <property type="match status" value="1"/>
</dbReference>
<dbReference type="EMBL" id="JAVRHP010000077">
    <property type="protein sequence ID" value="MDT0651043.1"/>
    <property type="molecule type" value="Genomic_DNA"/>
</dbReference>
<protein>
    <submittedName>
        <fullName evidence="1">DUF4861 family protein</fullName>
    </submittedName>
</protein>
<reference evidence="1 2" key="1">
    <citation type="submission" date="2023-09" db="EMBL/GenBank/DDBJ databases">
        <authorList>
            <person name="Rey-Velasco X."/>
        </authorList>
    </citation>
    <scope>NUCLEOTIDE SEQUENCE [LARGE SCALE GENOMIC DNA]</scope>
    <source>
        <strain evidence="1 2">F297</strain>
    </source>
</reference>
<dbReference type="Proteomes" id="UP001248819">
    <property type="component" value="Unassembled WGS sequence"/>
</dbReference>
<keyword evidence="2" id="KW-1185">Reference proteome</keyword>
<dbReference type="RefSeq" id="WP_311485184.1">
    <property type="nucleotide sequence ID" value="NZ_JAVRHP010000077.1"/>
</dbReference>
<proteinExistence type="predicted"/>
<evidence type="ECO:0000313" key="1">
    <source>
        <dbReference type="EMBL" id="MDT0651043.1"/>
    </source>
</evidence>
<evidence type="ECO:0000313" key="2">
    <source>
        <dbReference type="Proteomes" id="UP001248819"/>
    </source>
</evidence>